<gene>
    <name evidence="13" type="ORF">EAH73_15630</name>
</gene>
<dbReference type="Gene3D" id="1.20.5.1930">
    <property type="match status" value="1"/>
</dbReference>
<dbReference type="InterPro" id="IPR019734">
    <property type="entry name" value="TPR_rpt"/>
</dbReference>
<organism evidence="13 14">
    <name type="scientific">Hymenobacter nivis</name>
    <dbReference type="NCBI Taxonomy" id="1850093"/>
    <lineage>
        <taxon>Bacteria</taxon>
        <taxon>Pseudomonadati</taxon>
        <taxon>Bacteroidota</taxon>
        <taxon>Cytophagia</taxon>
        <taxon>Cytophagales</taxon>
        <taxon>Hymenobacteraceae</taxon>
        <taxon>Hymenobacter</taxon>
    </lineage>
</organism>
<evidence type="ECO:0000256" key="1">
    <source>
        <dbReference type="ARBA" id="ARBA00000085"/>
    </source>
</evidence>
<keyword evidence="8" id="KW-0902">Two-component regulatory system</keyword>
<evidence type="ECO:0000256" key="2">
    <source>
        <dbReference type="ARBA" id="ARBA00012438"/>
    </source>
</evidence>
<dbReference type="SMART" id="SM00387">
    <property type="entry name" value="HATPase_c"/>
    <property type="match status" value="1"/>
</dbReference>
<evidence type="ECO:0000256" key="8">
    <source>
        <dbReference type="ARBA" id="ARBA00023012"/>
    </source>
</evidence>
<feature type="transmembrane region" description="Helical" evidence="10">
    <location>
        <begin position="419"/>
        <end position="439"/>
    </location>
</feature>
<dbReference type="Gene3D" id="3.30.565.10">
    <property type="entry name" value="Histidine kinase-like ATPase, C-terminal domain"/>
    <property type="match status" value="1"/>
</dbReference>
<evidence type="ECO:0000259" key="12">
    <source>
        <dbReference type="PROSITE" id="PS50109"/>
    </source>
</evidence>
<feature type="signal peptide" evidence="11">
    <location>
        <begin position="1"/>
        <end position="33"/>
    </location>
</feature>
<name>A0A502GUF5_9BACT</name>
<feature type="chain" id="PRO_5021484371" description="histidine kinase" evidence="11">
    <location>
        <begin position="34"/>
        <end position="692"/>
    </location>
</feature>
<keyword evidence="3" id="KW-0597">Phosphoprotein</keyword>
<keyword evidence="4" id="KW-0808">Transferase</keyword>
<dbReference type="AlphaFoldDB" id="A0A502GUF5"/>
<dbReference type="Gene3D" id="1.25.40.10">
    <property type="entry name" value="Tetratricopeptide repeat domain"/>
    <property type="match status" value="2"/>
</dbReference>
<dbReference type="PANTHER" id="PTHR24421">
    <property type="entry name" value="NITRATE/NITRITE SENSOR PROTEIN NARX-RELATED"/>
    <property type="match status" value="1"/>
</dbReference>
<sequence length="692" mass="74409">MAAPFLPDCLAHRRRTRWALLLLALLGGAPAVAAPGTAADSLRHALRTAPTDTARALTALRLSIALAATDTARAGQYARQALSLSTTASFGYGQAHGWLQLSALALIRHDNARADRYSQRAEAIAGPLFHQHPATRLRKLLGAVANNRGNVADRRGAYAAATRFYLQAADYLEALPASTTLLTVYANLGNSFLVLSQPARAARYWRQAAALRARTGPVPELLPVYLQLATLHLQRTQPDSAWQQLQFARSLLSINTLYAGEFYGTLGQYYLLVQQPEPAGQALHRALGYAERKGAAGYQAQLLGQLGQLEAQRGDLGHARSSLQRSLALTAQLGDPQQLVGALGALAQLEEEAGQWRAALRYTQRAHGLRDSLAGTAVRQQAQQLEARYRSRQQAQQLAALRQAQAAQALVLRQQRRLAAVYLALLLAVAVAGALAWALRRHRRRLAQQQQAQEKVLLTTQAVLRGQEEERRRVARDLHDGLGGLLATVKFYLGAARSRDALPAGPAQLLAQATGHLDAAVGELRRVARNLMPEALLAFGLAQALHDLCDATEQAGALRVQLQTYGLDARLAPAAEADVYRLVQELLTNVVKHARARQVLVQLMRHGPDLQLVVEDDGCGFDPAARPPGVGLRSVQARAQYLGGTAEVQSRPGQGTTVSLELRLPAEAVAGAALPAGAPTATASTTEPFTSK</sequence>
<evidence type="ECO:0000256" key="4">
    <source>
        <dbReference type="ARBA" id="ARBA00022679"/>
    </source>
</evidence>
<dbReference type="SUPFAM" id="SSF48452">
    <property type="entry name" value="TPR-like"/>
    <property type="match status" value="1"/>
</dbReference>
<keyword evidence="10" id="KW-0472">Membrane</keyword>
<dbReference type="GO" id="GO:0046983">
    <property type="term" value="F:protein dimerization activity"/>
    <property type="evidence" value="ECO:0007669"/>
    <property type="project" value="InterPro"/>
</dbReference>
<dbReference type="GO" id="GO:0005524">
    <property type="term" value="F:ATP binding"/>
    <property type="evidence" value="ECO:0007669"/>
    <property type="project" value="UniProtKB-KW"/>
</dbReference>
<dbReference type="PANTHER" id="PTHR24421:SF10">
    <property type="entry name" value="NITRATE_NITRITE SENSOR PROTEIN NARQ"/>
    <property type="match status" value="1"/>
</dbReference>
<keyword evidence="14" id="KW-1185">Reference proteome</keyword>
<accession>A0A502GUF5</accession>
<evidence type="ECO:0000256" key="5">
    <source>
        <dbReference type="ARBA" id="ARBA00022741"/>
    </source>
</evidence>
<evidence type="ECO:0000256" key="6">
    <source>
        <dbReference type="ARBA" id="ARBA00022777"/>
    </source>
</evidence>
<dbReference type="CDD" id="cd16917">
    <property type="entry name" value="HATPase_UhpB-NarQ-NarX-like"/>
    <property type="match status" value="1"/>
</dbReference>
<dbReference type="InterPro" id="IPR005467">
    <property type="entry name" value="His_kinase_dom"/>
</dbReference>
<keyword evidence="6 13" id="KW-0418">Kinase</keyword>
<keyword evidence="7" id="KW-0067">ATP-binding</keyword>
<keyword evidence="11" id="KW-0732">Signal</keyword>
<dbReference type="SMART" id="SM00028">
    <property type="entry name" value="TPR"/>
    <property type="match status" value="5"/>
</dbReference>
<evidence type="ECO:0000256" key="11">
    <source>
        <dbReference type="SAM" id="SignalP"/>
    </source>
</evidence>
<feature type="domain" description="Histidine kinase" evidence="12">
    <location>
        <begin position="473"/>
        <end position="666"/>
    </location>
</feature>
<dbReference type="EC" id="2.7.13.3" evidence="2"/>
<proteinExistence type="predicted"/>
<dbReference type="GO" id="GO:0000155">
    <property type="term" value="F:phosphorelay sensor kinase activity"/>
    <property type="evidence" value="ECO:0007669"/>
    <property type="project" value="InterPro"/>
</dbReference>
<dbReference type="Pfam" id="PF02518">
    <property type="entry name" value="HATPase_c"/>
    <property type="match status" value="1"/>
</dbReference>
<dbReference type="Pfam" id="PF07730">
    <property type="entry name" value="HisKA_3"/>
    <property type="match status" value="1"/>
</dbReference>
<keyword evidence="10" id="KW-1133">Transmembrane helix</keyword>
<dbReference type="Proteomes" id="UP000317646">
    <property type="component" value="Unassembled WGS sequence"/>
</dbReference>
<protein>
    <recommendedName>
        <fullName evidence="2">histidine kinase</fullName>
        <ecNumber evidence="2">2.7.13.3</ecNumber>
    </recommendedName>
</protein>
<dbReference type="InterPro" id="IPR011990">
    <property type="entry name" value="TPR-like_helical_dom_sf"/>
</dbReference>
<dbReference type="InterPro" id="IPR036890">
    <property type="entry name" value="HATPase_C_sf"/>
</dbReference>
<feature type="region of interest" description="Disordered" evidence="9">
    <location>
        <begin position="673"/>
        <end position="692"/>
    </location>
</feature>
<dbReference type="GO" id="GO:0016020">
    <property type="term" value="C:membrane"/>
    <property type="evidence" value="ECO:0007669"/>
    <property type="project" value="InterPro"/>
</dbReference>
<dbReference type="PROSITE" id="PS50109">
    <property type="entry name" value="HIS_KIN"/>
    <property type="match status" value="1"/>
</dbReference>
<dbReference type="SUPFAM" id="SSF55874">
    <property type="entry name" value="ATPase domain of HSP90 chaperone/DNA topoisomerase II/histidine kinase"/>
    <property type="match status" value="1"/>
</dbReference>
<evidence type="ECO:0000313" key="13">
    <source>
        <dbReference type="EMBL" id="TPG64593.1"/>
    </source>
</evidence>
<evidence type="ECO:0000256" key="3">
    <source>
        <dbReference type="ARBA" id="ARBA00022553"/>
    </source>
</evidence>
<dbReference type="InterPro" id="IPR050482">
    <property type="entry name" value="Sensor_HK_TwoCompSys"/>
</dbReference>
<keyword evidence="10" id="KW-0812">Transmembrane</keyword>
<evidence type="ECO:0000313" key="14">
    <source>
        <dbReference type="Proteomes" id="UP000317646"/>
    </source>
</evidence>
<reference evidence="13 14" key="1">
    <citation type="journal article" date="2019" name="Environ. Microbiol.">
        <title>Species interactions and distinct microbial communities in high Arctic permafrost affected cryosols are associated with the CH4 and CO2 gas fluxes.</title>
        <authorList>
            <person name="Altshuler I."/>
            <person name="Hamel J."/>
            <person name="Turney S."/>
            <person name="Magnuson E."/>
            <person name="Levesque R."/>
            <person name="Greer C."/>
            <person name="Whyte L.G."/>
        </authorList>
    </citation>
    <scope>NUCLEOTIDE SEQUENCE [LARGE SCALE GENOMIC DNA]</scope>
    <source>
        <strain evidence="13 14">S9.2P</strain>
    </source>
</reference>
<dbReference type="InterPro" id="IPR011712">
    <property type="entry name" value="Sig_transdc_His_kin_sub3_dim/P"/>
</dbReference>
<dbReference type="InterPro" id="IPR003594">
    <property type="entry name" value="HATPase_dom"/>
</dbReference>
<comment type="catalytic activity">
    <reaction evidence="1">
        <text>ATP + protein L-histidine = ADP + protein N-phospho-L-histidine.</text>
        <dbReference type="EC" id="2.7.13.3"/>
    </reaction>
</comment>
<keyword evidence="5" id="KW-0547">Nucleotide-binding</keyword>
<evidence type="ECO:0000256" key="10">
    <source>
        <dbReference type="SAM" id="Phobius"/>
    </source>
</evidence>
<comment type="caution">
    <text evidence="13">The sequence shown here is derived from an EMBL/GenBank/DDBJ whole genome shotgun (WGS) entry which is preliminary data.</text>
</comment>
<dbReference type="EMBL" id="RCYZ01000006">
    <property type="protein sequence ID" value="TPG64593.1"/>
    <property type="molecule type" value="Genomic_DNA"/>
</dbReference>
<evidence type="ECO:0000256" key="7">
    <source>
        <dbReference type="ARBA" id="ARBA00022840"/>
    </source>
</evidence>
<evidence type="ECO:0000256" key="9">
    <source>
        <dbReference type="SAM" id="MobiDB-lite"/>
    </source>
</evidence>